<dbReference type="EnsemblMetazoa" id="XM_014384719.1">
    <property type="protein sequence ID" value="XP_014240205.1"/>
    <property type="gene ID" value="LOC106661385"/>
</dbReference>
<feature type="region of interest" description="Disordered" evidence="1">
    <location>
        <begin position="132"/>
        <end position="162"/>
    </location>
</feature>
<dbReference type="AlphaFoldDB" id="A0A8I6R708"/>
<keyword evidence="3" id="KW-1185">Reference proteome</keyword>
<protein>
    <submittedName>
        <fullName evidence="2">Uncharacterized protein</fullName>
    </submittedName>
</protein>
<dbReference type="KEGG" id="clec:106661385"/>
<feature type="compositionally biased region" description="Low complexity" evidence="1">
    <location>
        <begin position="826"/>
        <end position="842"/>
    </location>
</feature>
<feature type="compositionally biased region" description="Basic and acidic residues" evidence="1">
    <location>
        <begin position="132"/>
        <end position="141"/>
    </location>
</feature>
<feature type="compositionally biased region" description="Basic and acidic residues" evidence="1">
    <location>
        <begin position="1101"/>
        <end position="1112"/>
    </location>
</feature>
<feature type="compositionally biased region" description="Polar residues" evidence="1">
    <location>
        <begin position="1131"/>
        <end position="1140"/>
    </location>
</feature>
<evidence type="ECO:0000313" key="2">
    <source>
        <dbReference type="EnsemblMetazoa" id="XP_014240205.1"/>
    </source>
</evidence>
<feature type="compositionally biased region" description="Polar residues" evidence="1">
    <location>
        <begin position="1071"/>
        <end position="1087"/>
    </location>
</feature>
<feature type="compositionally biased region" description="Polar residues" evidence="1">
    <location>
        <begin position="1015"/>
        <end position="1030"/>
    </location>
</feature>
<feature type="compositionally biased region" description="Polar residues" evidence="1">
    <location>
        <begin position="736"/>
        <end position="768"/>
    </location>
</feature>
<name>A0A8I6R708_CIMLE</name>
<feature type="compositionally biased region" description="Polar residues" evidence="1">
    <location>
        <begin position="457"/>
        <end position="478"/>
    </location>
</feature>
<sequence>MSWHETTDQMPRDRKYADLTNFTLRRKGVPRSLRHQAFINNEELDLAQPRWEAIFREAMPKTETNLLASFIDKHKTPEPSSDSENNYLIDDEPFDLGATSSTGATVIFQNESYRSSSEERSVGLGLADPEKRTYTDIDGKGKHSPHKKLKRSNKFESNDCREGNSESLFRDLAVFRRKPDHNDWKHATNSARKFPLKRDRVTKGDDGDIKFKGSLSKFDVAEDESELKIHQTKTSIKQDKGSAHSLNEIIKQRKPHFPKKPTCHKDYLDDREDNFKEIDVTNVKSDKSLDKISRTSFVLNVKDQSRRPNIVGAKTSHDKLRKFKLKNNDSSTILGHDVVRKNSSKSSVFQIFKNARTQYLVPNQVIQISSEHLIAKRCATRDGTLPKKRSEFRTGLNTWDDRIYSSSESNTSIVEMPKTAPSNLGSPTVGQTEDSESDAFGSKSETVGQTEKKSYKTFPNSCLKSTSSHSGNSRTKSSVRFKLDEPYQNKAQDMARKSARMEPFPHTSESFKAKGDSNEGSLEEVRDQIENDDEINVENVLEITDLTISLAQEEQEVDNEEYLDSIDCNEQSEQLDSSVIVLYCNDVSKDDSISKSEGINTGNSSSDSPFSSGVEEQEKNKVKQPDKPVAKSKVQCKSRLPQQQNPVKPSSYKTGNKKAKERPNAHANTVSNLKTVEKPASRSRSLEAKKKEIRDKLLQLDANLERKRCGKNKQTASQSKPNSPRNKPIWKPISPCGSSSSGNRPQSPTSPRRFSSKSPQSTVIQSVFTADRKQRRLINISEKAWRPSSPQTLSTDEQSLSSVNAKFRENSSSLFVIDENKPPTPSISLSSSVGSVTKTLTSAGIKNNDPTRPKTSDGTFRSYGSRMNPPEIPKQNLPASRQRQTLLKNRRETPGSNSPTCQKRGPNTNPSPPRQPLARNNRVTSRPPSPMSSSQYNTESLQRPTSRKPHLSPNRPQSVHSPRVKSPCATPRTNLTLQKTCTNAEKIKNTIEQQLNMEELNSDKTDTPCLEGNESENMPSSCPETPNSPASREACEEPSLQTPPTSPTTRKVGHPLRNMTLKEFQNRRQKCSTMANSLENSAGTSAGKSDKSAYKPPWVRNSKESPTHKRPESPIFQKPKTPVSPRKSPSPARQTKPSDD</sequence>
<feature type="compositionally biased region" description="Polar residues" evidence="1">
    <location>
        <begin position="712"/>
        <end position="725"/>
    </location>
</feature>
<dbReference type="Proteomes" id="UP000494040">
    <property type="component" value="Unassembled WGS sequence"/>
</dbReference>
<accession>A0A8I6R708</accession>
<organism evidence="2 3">
    <name type="scientific">Cimex lectularius</name>
    <name type="common">Bed bug</name>
    <name type="synonym">Acanthia lectularia</name>
    <dbReference type="NCBI Taxonomy" id="79782"/>
    <lineage>
        <taxon>Eukaryota</taxon>
        <taxon>Metazoa</taxon>
        <taxon>Ecdysozoa</taxon>
        <taxon>Arthropoda</taxon>
        <taxon>Hexapoda</taxon>
        <taxon>Insecta</taxon>
        <taxon>Pterygota</taxon>
        <taxon>Neoptera</taxon>
        <taxon>Paraneoptera</taxon>
        <taxon>Hemiptera</taxon>
        <taxon>Heteroptera</taxon>
        <taxon>Panheteroptera</taxon>
        <taxon>Cimicomorpha</taxon>
        <taxon>Cimicidae</taxon>
        <taxon>Cimex</taxon>
    </lineage>
</organism>
<feature type="compositionally biased region" description="Basic and acidic residues" evidence="1">
    <location>
        <begin position="153"/>
        <end position="162"/>
    </location>
</feature>
<reference evidence="2" key="1">
    <citation type="submission" date="2022-01" db="UniProtKB">
        <authorList>
            <consortium name="EnsemblMetazoa"/>
        </authorList>
    </citation>
    <scope>IDENTIFICATION</scope>
</reference>
<dbReference type="RefSeq" id="XP_014240205.1">
    <property type="nucleotide sequence ID" value="XM_014384719.1"/>
</dbReference>
<feature type="compositionally biased region" description="Basic and acidic residues" evidence="1">
    <location>
        <begin position="675"/>
        <end position="707"/>
    </location>
</feature>
<feature type="compositionally biased region" description="Polar residues" evidence="1">
    <location>
        <begin position="877"/>
        <end position="887"/>
    </location>
</feature>
<feature type="compositionally biased region" description="Basic residues" evidence="1">
    <location>
        <begin position="142"/>
        <end position="152"/>
    </location>
</feature>
<feature type="compositionally biased region" description="Low complexity" evidence="1">
    <location>
        <begin position="1038"/>
        <end position="1049"/>
    </location>
</feature>
<dbReference type="OrthoDB" id="10691288at2759"/>
<feature type="region of interest" description="Disordered" evidence="1">
    <location>
        <begin position="816"/>
        <end position="976"/>
    </location>
</feature>
<feature type="compositionally biased region" description="Polar residues" evidence="1">
    <location>
        <begin position="894"/>
        <end position="908"/>
    </location>
</feature>
<feature type="compositionally biased region" description="Polar residues" evidence="1">
    <location>
        <begin position="640"/>
        <end position="654"/>
    </location>
</feature>
<feature type="region of interest" description="Disordered" evidence="1">
    <location>
        <begin position="993"/>
        <end position="1140"/>
    </location>
</feature>
<feature type="compositionally biased region" description="Polar residues" evidence="1">
    <location>
        <begin position="921"/>
        <end position="944"/>
    </location>
</feature>
<feature type="region of interest" description="Disordered" evidence="1">
    <location>
        <begin position="408"/>
        <end position="525"/>
    </location>
</feature>
<dbReference type="GeneID" id="106661385"/>
<feature type="compositionally biased region" description="Polar residues" evidence="1">
    <location>
        <begin position="420"/>
        <end position="432"/>
    </location>
</feature>
<feature type="compositionally biased region" description="Basic and acidic residues" evidence="1">
    <location>
        <begin position="481"/>
        <end position="500"/>
    </location>
</feature>
<feature type="region of interest" description="Disordered" evidence="1">
    <location>
        <begin position="592"/>
        <end position="801"/>
    </location>
</feature>
<evidence type="ECO:0000313" key="3">
    <source>
        <dbReference type="Proteomes" id="UP000494040"/>
    </source>
</evidence>
<feature type="compositionally biased region" description="Basic and acidic residues" evidence="1">
    <location>
        <begin position="616"/>
        <end position="629"/>
    </location>
</feature>
<feature type="compositionally biased region" description="Basic and acidic residues" evidence="1">
    <location>
        <begin position="509"/>
        <end position="525"/>
    </location>
</feature>
<proteinExistence type="predicted"/>
<evidence type="ECO:0000256" key="1">
    <source>
        <dbReference type="SAM" id="MobiDB-lite"/>
    </source>
</evidence>
<feature type="compositionally biased region" description="Polar residues" evidence="1">
    <location>
        <begin position="788"/>
        <end position="801"/>
    </location>
</feature>